<feature type="transmembrane region" description="Helical" evidence="1">
    <location>
        <begin position="48"/>
        <end position="65"/>
    </location>
</feature>
<feature type="transmembrane region" description="Helical" evidence="1">
    <location>
        <begin position="16"/>
        <end position="36"/>
    </location>
</feature>
<keyword evidence="3" id="KW-1185">Reference proteome</keyword>
<accession>A0A327ZW39</accession>
<feature type="transmembrane region" description="Helical" evidence="1">
    <location>
        <begin position="91"/>
        <end position="114"/>
    </location>
</feature>
<name>A0A327ZW39_9STAP</name>
<feature type="transmembrane region" description="Helical" evidence="1">
    <location>
        <begin position="150"/>
        <end position="168"/>
    </location>
</feature>
<keyword evidence="1" id="KW-1133">Transmembrane helix</keyword>
<evidence type="ECO:0000313" key="3">
    <source>
        <dbReference type="Proteomes" id="UP000249808"/>
    </source>
</evidence>
<comment type="caution">
    <text evidence="2">The sequence shown here is derived from an EMBL/GenBank/DDBJ whole genome shotgun (WGS) entry which is preliminary data.</text>
</comment>
<feature type="transmembrane region" description="Helical" evidence="1">
    <location>
        <begin position="180"/>
        <end position="201"/>
    </location>
</feature>
<organism evidence="2 3">
    <name type="scientific">Macrococcus epidermidis</name>
    <dbReference type="NCBI Taxonomy" id="1902580"/>
    <lineage>
        <taxon>Bacteria</taxon>
        <taxon>Bacillati</taxon>
        <taxon>Bacillota</taxon>
        <taxon>Bacilli</taxon>
        <taxon>Bacillales</taxon>
        <taxon>Staphylococcaceae</taxon>
        <taxon>Macrococcus</taxon>
    </lineage>
</organism>
<reference evidence="2 3" key="1">
    <citation type="journal article" date="2018" name="Front. Microbiol.">
        <title>Description and Comparative Genomics of Macrococcus caseolyticus subsp. hominis subsp. nov., Macrococcus goetzii sp. nov., Macrococcus epidermidis sp. nov., and Macrococcus bohemicus sp. nov., Novel Macrococci From Human Clinical Material With Virulence Potential and Suspected Uptake of Foreign DNA by Natural Transformation.</title>
        <authorList>
            <person name="Maslanova I."/>
            <person name="Wertheimer Z."/>
            <person name="Sedlacek I."/>
            <person name="Svec P."/>
            <person name="Indrakova A."/>
            <person name="Kovarovic V."/>
            <person name="Schumann P."/>
            <person name="Sproer C."/>
            <person name="Kralova S."/>
            <person name="Sedo O."/>
            <person name="Kristofova L."/>
            <person name="Vrbovska V."/>
            <person name="Fuzik T."/>
            <person name="Petras P."/>
            <person name="Zdrahal Z."/>
            <person name="Ruzickova V."/>
            <person name="Doskar J."/>
            <person name="Pantucek R."/>
        </authorList>
    </citation>
    <scope>NUCLEOTIDE SEQUENCE [LARGE SCALE GENOMIC DNA]</scope>
    <source>
        <strain evidence="2 3">01/688</strain>
    </source>
</reference>
<protein>
    <submittedName>
        <fullName evidence="2">Uncharacterized protein</fullName>
    </submittedName>
</protein>
<gene>
    <name evidence="2" type="ORF">BHU61_03700</name>
</gene>
<proteinExistence type="predicted"/>
<dbReference type="Proteomes" id="UP000249808">
    <property type="component" value="Unassembled WGS sequence"/>
</dbReference>
<evidence type="ECO:0000313" key="2">
    <source>
        <dbReference type="EMBL" id="RAK46573.1"/>
    </source>
</evidence>
<dbReference type="AlphaFoldDB" id="A0A327ZW39"/>
<feature type="transmembrane region" description="Helical" evidence="1">
    <location>
        <begin position="120"/>
        <end position="138"/>
    </location>
</feature>
<keyword evidence="1" id="KW-0472">Membrane</keyword>
<keyword evidence="1" id="KW-0812">Transmembrane</keyword>
<dbReference type="EMBL" id="PZJH01000001">
    <property type="protein sequence ID" value="RAK46573.1"/>
    <property type="molecule type" value="Genomic_DNA"/>
</dbReference>
<evidence type="ECO:0000256" key="1">
    <source>
        <dbReference type="SAM" id="Phobius"/>
    </source>
</evidence>
<sequence>MINQLKLLIVFNRYKWVYAGLFIATIAFDIFLFVIRNDEVSAFSPYNMTFYIMLMFALSVFRYSINSTRSREIYYLQNIEKKKLIINEWRLILIFNLISFLFWSLELILSKMTISMLPLLYVYSISIVLNALIIFCYYMNNKYYHKVIKAIFPLLYIGIIFIFTNLQFDYVKNNDIVKQPLFSILPFITLILSYIIGKLFIQNTIKKSHSKHLLWSD</sequence>